<proteinExistence type="predicted"/>
<organism evidence="1 2">
    <name type="scientific">Maribacter cobaltidurans</name>
    <dbReference type="NCBI Taxonomy" id="1178778"/>
    <lineage>
        <taxon>Bacteria</taxon>
        <taxon>Pseudomonadati</taxon>
        <taxon>Bacteroidota</taxon>
        <taxon>Flavobacteriia</taxon>
        <taxon>Flavobacteriales</taxon>
        <taxon>Flavobacteriaceae</taxon>
        <taxon>Maribacter</taxon>
    </lineage>
</organism>
<dbReference type="EMBL" id="CP022957">
    <property type="protein sequence ID" value="ASV30924.1"/>
    <property type="molecule type" value="Genomic_DNA"/>
</dbReference>
<reference evidence="1 2" key="1">
    <citation type="submission" date="2017-08" db="EMBL/GenBank/DDBJ databases">
        <title>The complete genome sequence of Maribacter sp. B1, isolated from deep-sea sediment.</title>
        <authorList>
            <person name="Wu Y.-H."/>
            <person name="Cheng H."/>
            <person name="Xu X.-W."/>
        </authorList>
    </citation>
    <scope>NUCLEOTIDE SEQUENCE [LARGE SCALE GENOMIC DNA]</scope>
    <source>
        <strain evidence="1 2">B1</strain>
    </source>
</reference>
<dbReference type="GO" id="GO:0046872">
    <property type="term" value="F:metal ion binding"/>
    <property type="evidence" value="ECO:0007669"/>
    <property type="project" value="InterPro"/>
</dbReference>
<evidence type="ECO:0000313" key="1">
    <source>
        <dbReference type="EMBL" id="ASV30924.1"/>
    </source>
</evidence>
<dbReference type="InterPro" id="IPR006121">
    <property type="entry name" value="HMA_dom"/>
</dbReference>
<protein>
    <submittedName>
        <fullName evidence="1">Uncharacterized protein</fullName>
    </submittedName>
</protein>
<dbReference type="Gene3D" id="3.30.70.100">
    <property type="match status" value="1"/>
</dbReference>
<dbReference type="InterPro" id="IPR036163">
    <property type="entry name" value="HMA_dom_sf"/>
</dbReference>
<dbReference type="Pfam" id="PF00403">
    <property type="entry name" value="HMA"/>
    <property type="match status" value="1"/>
</dbReference>
<keyword evidence="2" id="KW-1185">Reference proteome</keyword>
<dbReference type="AlphaFoldDB" id="A0A223V677"/>
<dbReference type="SUPFAM" id="SSF55008">
    <property type="entry name" value="HMA, heavy metal-associated domain"/>
    <property type="match status" value="1"/>
</dbReference>
<dbReference type="PROSITE" id="PS50846">
    <property type="entry name" value="HMA_2"/>
    <property type="match status" value="1"/>
</dbReference>
<dbReference type="KEGG" id="marb:CJ263_12265"/>
<dbReference type="Proteomes" id="UP000215244">
    <property type="component" value="Chromosome"/>
</dbReference>
<sequence length="72" mass="7867">MKTIKFKTNINCGGCISKVTPFLNKQEGVESWEVDTTNADKILTIESDGASEEDVKATLQKIGFSAESVDVR</sequence>
<dbReference type="OrthoDB" id="677920at2"/>
<gene>
    <name evidence="1" type="ORF">CJ263_12265</name>
</gene>
<evidence type="ECO:0000313" key="2">
    <source>
        <dbReference type="Proteomes" id="UP000215244"/>
    </source>
</evidence>
<dbReference type="CDD" id="cd00371">
    <property type="entry name" value="HMA"/>
    <property type="match status" value="1"/>
</dbReference>
<dbReference type="RefSeq" id="WP_094997538.1">
    <property type="nucleotide sequence ID" value="NZ_BMJL01000007.1"/>
</dbReference>
<accession>A0A223V677</accession>
<name>A0A223V677_9FLAO</name>